<dbReference type="GO" id="GO:0071474">
    <property type="term" value="P:cellular hyperosmotic response"/>
    <property type="evidence" value="ECO:0007669"/>
    <property type="project" value="InterPro"/>
</dbReference>
<evidence type="ECO:0000256" key="2">
    <source>
        <dbReference type="ARBA" id="ARBA00022764"/>
    </source>
</evidence>
<dbReference type="Proteomes" id="UP000019028">
    <property type="component" value="Chromosome"/>
</dbReference>
<dbReference type="HOGENOM" id="CLU_006451_3_1_6"/>
<feature type="binding site" evidence="5">
    <location>
        <position position="559"/>
    </location>
    <ligand>
        <name>substrate</name>
    </ligand>
</feature>
<dbReference type="NCBIfam" id="NF009774">
    <property type="entry name" value="PRK13271.1"/>
    <property type="match status" value="1"/>
</dbReference>
<feature type="region of interest" description="Disordered" evidence="6">
    <location>
        <begin position="58"/>
        <end position="87"/>
    </location>
</feature>
<dbReference type="PRINTS" id="PR00744">
    <property type="entry name" value="GLHYDRLASE37"/>
</dbReference>
<dbReference type="InterPro" id="IPR023720">
    <property type="entry name" value="Trehalase_periplasmic"/>
</dbReference>
<dbReference type="InterPro" id="IPR012341">
    <property type="entry name" value="6hp_glycosidase-like_sf"/>
</dbReference>
<feature type="binding site" evidence="5">
    <location>
        <position position="357"/>
    </location>
    <ligand>
        <name>substrate</name>
    </ligand>
</feature>
<sequence>MFPYRQLTLPMLTTELNMLADHIHGCKPALLSFVLALCLGSALPATAVAPAAEPLISPSAGGNPFADRPADPTTDTRGPRLDAPQPPDTLFGPLFDAVQRAKLYPDQKTFADAVPRQAPAAILAAYRQQYRQAGFDLKRFVEARFDLPAASKGWQPPAGQSLRQHIDGLWPILTRKTATVRPYDSLLPLPESYVVPGGRFREVYYWDSYFTMLGLAESGQWTLVKNMTDNFAHEIDAYGHIPNGNRSYYLSRSQPPFFSFMVTLLAQHQGTGVYARYLPELKQEYAYWMQGSAQLPPGQASERVVRLDDGSLLNRYWDDRDVPRTESYSEDIATAAKAQGRSAASVYRDLRAGAASGWDFSSRWLGDPNDLSTIRTTALVPVDLNALLYHLETTLAEGSKALDAHQDAARYTQLAQQRRQAINHYLWNEQDGYYTDYDWQRRQITRPVTAATVFPLWVKIAPQDRAGRVAATVRNLLLKPGGLVTTTVNNGQQWDAPNGWAPLQWVAVQGFGYYGQDALARAIGTRFLANVEKLYQKEHKLVEKYVVEGDGLGGGGGGEYALQDGFGWTNGVTLMLLDAYCAGMSGCSPADRPVNPSPDHETDARAPLAGAAASTPAMTQP</sequence>
<evidence type="ECO:0000256" key="6">
    <source>
        <dbReference type="SAM" id="MobiDB-lite"/>
    </source>
</evidence>
<dbReference type="Gene3D" id="1.50.10.10">
    <property type="match status" value="1"/>
</dbReference>
<gene>
    <name evidence="7" type="primary">treA2</name>
    <name evidence="5" type="synonym">treA</name>
    <name evidence="7" type="ORF">Sant_3762</name>
</gene>
<dbReference type="FunFam" id="1.50.10.10:FF:000003">
    <property type="entry name" value="Cytoplasmic trehalase"/>
    <property type="match status" value="1"/>
</dbReference>
<feature type="binding site" evidence="5">
    <location>
        <position position="199"/>
    </location>
    <ligand>
        <name>substrate</name>
    </ligand>
</feature>
<feature type="active site" description="Proton donor/acceptor" evidence="5">
    <location>
        <position position="543"/>
    </location>
</feature>
<dbReference type="PROSITE" id="PS00927">
    <property type="entry name" value="TREHALASE_1"/>
    <property type="match status" value="1"/>
</dbReference>
<comment type="subcellular location">
    <subcellularLocation>
        <location evidence="5">Periplasm</location>
    </subcellularLocation>
</comment>
<dbReference type="PROSITE" id="PS00928">
    <property type="entry name" value="TREHALASE_2"/>
    <property type="match status" value="1"/>
</dbReference>
<comment type="function">
    <text evidence="5">Provides the cells with the ability to utilize trehalose at high osmolarity by splitting it into glucose molecules that can subsequently be taken up by the phosphotransferase-mediated uptake system.</text>
</comment>
<comment type="similarity">
    <text evidence="5">Belongs to the glycosyl hydrolase 37 family.</text>
</comment>
<comment type="caution">
    <text evidence="5">Lacks conserved residue(s) required for the propagation of feature annotation.</text>
</comment>
<keyword evidence="1 5" id="KW-0732">Signal</keyword>
<feature type="active site" description="Proton donor/acceptor" evidence="5">
    <location>
        <position position="359"/>
    </location>
</feature>
<name>W0I1S9_9GAMM</name>
<evidence type="ECO:0000313" key="7">
    <source>
        <dbReference type="EMBL" id="AHF78742.1"/>
    </source>
</evidence>
<keyword evidence="3 5" id="KW-0378">Hydrolase</keyword>
<dbReference type="PANTHER" id="PTHR23403:SF1">
    <property type="entry name" value="TREHALASE"/>
    <property type="match status" value="1"/>
</dbReference>
<dbReference type="EMBL" id="CP006569">
    <property type="protein sequence ID" value="AHF78742.1"/>
    <property type="molecule type" value="Genomic_DNA"/>
</dbReference>
<keyword evidence="2 5" id="KW-0574">Periplasm</keyword>
<feature type="compositionally biased region" description="Low complexity" evidence="6">
    <location>
        <begin position="605"/>
        <end position="621"/>
    </location>
</feature>
<feature type="binding site" evidence="5">
    <location>
        <begin position="206"/>
        <end position="207"/>
    </location>
    <ligand>
        <name>substrate</name>
    </ligand>
</feature>
<evidence type="ECO:0000256" key="3">
    <source>
        <dbReference type="ARBA" id="ARBA00022801"/>
    </source>
</evidence>
<dbReference type="PATRIC" id="fig|1239307.3.peg.4168"/>
<dbReference type="SUPFAM" id="SSF48208">
    <property type="entry name" value="Six-hairpin glycosidases"/>
    <property type="match status" value="1"/>
</dbReference>
<reference evidence="7 8" key="1">
    <citation type="journal article" date="2014" name="Genome Biol. Evol.">
        <title>Genome degeneration and adaptation in a nascent stage of symbiosis.</title>
        <authorList>
            <person name="Oakeson K.F."/>
            <person name="Gil R."/>
            <person name="Clayton A.L."/>
            <person name="Dunn D.M."/>
            <person name="von Niederhausern A.C."/>
            <person name="Hamil C."/>
            <person name="Aoyagi A."/>
            <person name="Duval B."/>
            <person name="Baca A."/>
            <person name="Silva F.J."/>
            <person name="Vallier A."/>
            <person name="Jackson D.G."/>
            <person name="Latorre A."/>
            <person name="Weiss R.B."/>
            <person name="Heddi A."/>
            <person name="Moya A."/>
            <person name="Dale C."/>
        </authorList>
    </citation>
    <scope>NUCLEOTIDE SEQUENCE [LARGE SCALE GENOMIC DNA]</scope>
    <source>
        <strain evidence="7 8">HS1</strain>
    </source>
</reference>
<dbReference type="AlphaFoldDB" id="W0I1S9"/>
<dbReference type="KEGG" id="sod:Sant_3762"/>
<proteinExistence type="inferred from homology"/>
<dbReference type="GO" id="GO:0005993">
    <property type="term" value="P:trehalose catabolic process"/>
    <property type="evidence" value="ECO:0007669"/>
    <property type="project" value="InterPro"/>
</dbReference>
<evidence type="ECO:0000313" key="8">
    <source>
        <dbReference type="Proteomes" id="UP000019028"/>
    </source>
</evidence>
<evidence type="ECO:0000256" key="1">
    <source>
        <dbReference type="ARBA" id="ARBA00022729"/>
    </source>
</evidence>
<dbReference type="InterPro" id="IPR018232">
    <property type="entry name" value="Glyco_hydro_37_CS"/>
</dbReference>
<dbReference type="Pfam" id="PF01204">
    <property type="entry name" value="Trehalase"/>
    <property type="match status" value="1"/>
</dbReference>
<feature type="region of interest" description="Disordered" evidence="6">
    <location>
        <begin position="592"/>
        <end position="621"/>
    </location>
</feature>
<protein>
    <recommendedName>
        <fullName evidence="5">Periplasmic trehalase</fullName>
        <ecNumber evidence="5">3.2.1.28</ecNumber>
    </recommendedName>
    <alternativeName>
        <fullName evidence="5">Alpha,alpha-trehalase</fullName>
    </alternativeName>
    <alternativeName>
        <fullName evidence="5">Alpha,alpha-trehalose glucohydrolase</fullName>
    </alternativeName>
</protein>
<dbReference type="HAMAP" id="MF_01060">
    <property type="entry name" value="Peripl_trehalase"/>
    <property type="match status" value="1"/>
</dbReference>
<comment type="catalytic activity">
    <reaction evidence="5">
        <text>alpha,alpha-trehalose + H2O = alpha-D-glucose + beta-D-glucose</text>
        <dbReference type="Rhea" id="RHEA:32675"/>
        <dbReference type="ChEBI" id="CHEBI:15377"/>
        <dbReference type="ChEBI" id="CHEBI:15903"/>
        <dbReference type="ChEBI" id="CHEBI:16551"/>
        <dbReference type="ChEBI" id="CHEBI:17925"/>
        <dbReference type="EC" id="3.2.1.28"/>
    </reaction>
</comment>
<feature type="binding site" evidence="5">
    <location>
        <begin position="252"/>
        <end position="254"/>
    </location>
    <ligand>
        <name>substrate</name>
    </ligand>
</feature>
<dbReference type="GO" id="GO:0004555">
    <property type="term" value="F:alpha,alpha-trehalase activity"/>
    <property type="evidence" value="ECO:0007669"/>
    <property type="project" value="UniProtKB-UniRule"/>
</dbReference>
<keyword evidence="4 5" id="KW-0326">Glycosidase</keyword>
<dbReference type="EC" id="3.2.1.28" evidence="5"/>
<comment type="subunit">
    <text evidence="5">Monomer.</text>
</comment>
<dbReference type="NCBIfam" id="NF009773">
    <property type="entry name" value="PRK13270.1"/>
    <property type="match status" value="1"/>
</dbReference>
<dbReference type="InterPro" id="IPR008928">
    <property type="entry name" value="6-hairpin_glycosidase_sf"/>
</dbReference>
<organism evidence="7 8">
    <name type="scientific">Sodalis praecaptivus</name>
    <dbReference type="NCBI Taxonomy" id="1239307"/>
    <lineage>
        <taxon>Bacteria</taxon>
        <taxon>Pseudomonadati</taxon>
        <taxon>Pseudomonadota</taxon>
        <taxon>Gammaproteobacteria</taxon>
        <taxon>Enterobacterales</taxon>
        <taxon>Bruguierivoracaceae</taxon>
        <taxon>Sodalis</taxon>
    </lineage>
</organism>
<accession>W0I1S9</accession>
<evidence type="ECO:0000256" key="4">
    <source>
        <dbReference type="ARBA" id="ARBA00023295"/>
    </source>
</evidence>
<feature type="binding site" evidence="5">
    <location>
        <position position="243"/>
    </location>
    <ligand>
        <name>substrate</name>
    </ligand>
</feature>
<keyword evidence="8" id="KW-1185">Reference proteome</keyword>
<dbReference type="GO" id="GO:0042597">
    <property type="term" value="C:periplasmic space"/>
    <property type="evidence" value="ECO:0007669"/>
    <property type="project" value="UniProtKB-SubCell"/>
</dbReference>
<dbReference type="PANTHER" id="PTHR23403">
    <property type="entry name" value="TREHALASE"/>
    <property type="match status" value="1"/>
</dbReference>
<dbReference type="InterPro" id="IPR001661">
    <property type="entry name" value="Glyco_hydro_37"/>
</dbReference>
<evidence type="ECO:0000256" key="5">
    <source>
        <dbReference type="HAMAP-Rule" id="MF_01060"/>
    </source>
</evidence>